<dbReference type="InterPro" id="IPR012910">
    <property type="entry name" value="Plug_dom"/>
</dbReference>
<evidence type="ECO:0000256" key="7">
    <source>
        <dbReference type="ARBA" id="ARBA00023136"/>
    </source>
</evidence>
<dbReference type="InterPro" id="IPR023996">
    <property type="entry name" value="TonB-dep_OMP_SusC/RagA"/>
</dbReference>
<evidence type="ECO:0000256" key="5">
    <source>
        <dbReference type="ARBA" id="ARBA00022729"/>
    </source>
</evidence>
<keyword evidence="7 10" id="KW-0472">Membrane</keyword>
<dbReference type="GO" id="GO:0044718">
    <property type="term" value="P:siderophore transmembrane transport"/>
    <property type="evidence" value="ECO:0007669"/>
    <property type="project" value="TreeGrafter"/>
</dbReference>
<comment type="caution">
    <text evidence="15">The sequence shown here is derived from an EMBL/GenBank/DDBJ whole genome shotgun (WGS) entry which is preliminary data.</text>
</comment>
<evidence type="ECO:0000256" key="4">
    <source>
        <dbReference type="ARBA" id="ARBA00022692"/>
    </source>
</evidence>
<dbReference type="PROSITE" id="PS52016">
    <property type="entry name" value="TONB_DEPENDENT_REC_3"/>
    <property type="match status" value="1"/>
</dbReference>
<dbReference type="InterPro" id="IPR039426">
    <property type="entry name" value="TonB-dep_rcpt-like"/>
</dbReference>
<dbReference type="GO" id="GO:0009279">
    <property type="term" value="C:cell outer membrane"/>
    <property type="evidence" value="ECO:0007669"/>
    <property type="project" value="UniProtKB-SubCell"/>
</dbReference>
<dbReference type="Gene3D" id="2.170.130.10">
    <property type="entry name" value="TonB-dependent receptor, plug domain"/>
    <property type="match status" value="1"/>
</dbReference>
<feature type="domain" description="TonB-dependent receptor plug" evidence="14">
    <location>
        <begin position="112"/>
        <end position="217"/>
    </location>
</feature>
<dbReference type="Proteomes" id="UP000607559">
    <property type="component" value="Unassembled WGS sequence"/>
</dbReference>
<evidence type="ECO:0000313" key="15">
    <source>
        <dbReference type="EMBL" id="GGB22521.1"/>
    </source>
</evidence>
<keyword evidence="8" id="KW-0675">Receptor</keyword>
<organism evidence="15 16">
    <name type="scientific">Puia dinghuensis</name>
    <dbReference type="NCBI Taxonomy" id="1792502"/>
    <lineage>
        <taxon>Bacteria</taxon>
        <taxon>Pseudomonadati</taxon>
        <taxon>Bacteroidota</taxon>
        <taxon>Chitinophagia</taxon>
        <taxon>Chitinophagales</taxon>
        <taxon>Chitinophagaceae</taxon>
        <taxon>Puia</taxon>
    </lineage>
</organism>
<sequence length="1074" mass="115901">MLMASLIFLFVSVHAQTKTTTTGRVTDQQGQPVPFVTIQVKGTKAATSADADGYFSLKVKDGDVLVISGAGFESKTVTVSGGTVNVQVSRKESNMAEVVVTGALGVQRQAKSLGYSTAKITGGDLTQAKPISAVNGLTGKVSGLQINTVNNGVFAPTRVTLRGNRSLTGNNQPLYVVDGAIFYNDISTLNPDDIIDITVLKGSSASAVYGSDASNGVIVVTTKKGTRGKPVITVASTVQQERVAYMPDYQTRFGSNGGEKWVNDFNNLNDAIPYENQAYGPEFRPGAMVPIGRPIFDGTYQYIPYSAIKNQKRDFFDNAITTQNSFSYSAGDENSRFFVSAQDVNTKGVMPGDKGRRDVFRLGGSRTSGIFSADFNLSYTNKKTDLTSQPATVYDQLIQTPADIPISRYKNWATDKYSTLDGYYNDYYTNPYWTLANDRSVTQDNNLEGNVHLALKPTSWLNFSYRLSANYLGRTNDISNAGETYSVFASKHSDSVYYSNYAGNGIVRVDESPKYNASLGNTLPTYATATFSNFLITQDFLATFNKNLTQDFNLTATAGITYLDNQIKGSLINAGTLFFPVYNVSSLTGIPGVASAREEARKLGYFGEATVGYKGFAFVHGSYRTDIDSRLSKDNRYIPYYDVDGSLVISDLIPSIGRSDGLNYIQVRAAHSLTGNVSALAQGSPYIADGAYATDATLVSSSGLGFPYNGVGGYALNGTIANPNIKPEKVTENEVGLELGYKNILALKAAVYEQKLKDGIVYTQIPTSSGFNKALVNAASTDNKGLELELQATVIHTKDWGWKVGVNYTHTQSKVLAINGNQQSLTISQSVNPFLFAGQNNGSNANSFAVVGHAYPVIETYDWVRDGAGRVIVDAVSGTPTKSSSLSILGNANPTDILGVTTNVTWKRFSLSATADYRGGHKIFNWIGNAMDFSGVGSTTAATGRQRFVFPNSVIIVNGKSVPNTNVTVSDANFNFWPSVYNSVGANYVVSAAAWKLREVTISYDIPKTIFAATRIIQKAQLIVSGRNLIMIRPSTNKWTDPEFNEGTGNDVGRTGEAQAPPTRIFSATLSLTF</sequence>
<evidence type="ECO:0000256" key="2">
    <source>
        <dbReference type="ARBA" id="ARBA00022448"/>
    </source>
</evidence>
<proteinExistence type="inferred from homology"/>
<reference evidence="15" key="2">
    <citation type="submission" date="2020-09" db="EMBL/GenBank/DDBJ databases">
        <authorList>
            <person name="Sun Q."/>
            <person name="Zhou Y."/>
        </authorList>
    </citation>
    <scope>NUCLEOTIDE SEQUENCE</scope>
    <source>
        <strain evidence="15">CGMCC 1.15448</strain>
    </source>
</reference>
<dbReference type="InterPro" id="IPR036942">
    <property type="entry name" value="Beta-barrel_TonB_sf"/>
</dbReference>
<comment type="subcellular location">
    <subcellularLocation>
        <location evidence="1 10">Cell outer membrane</location>
        <topology evidence="1 10">Multi-pass membrane protein</topology>
    </subcellularLocation>
</comment>
<feature type="chain" id="PRO_5035251949" evidence="12">
    <location>
        <begin position="16"/>
        <end position="1074"/>
    </location>
</feature>
<dbReference type="Gene3D" id="2.40.170.20">
    <property type="entry name" value="TonB-dependent receptor, beta-barrel domain"/>
    <property type="match status" value="1"/>
</dbReference>
<dbReference type="Pfam" id="PF07715">
    <property type="entry name" value="Plug"/>
    <property type="match status" value="1"/>
</dbReference>
<dbReference type="GO" id="GO:0015344">
    <property type="term" value="F:siderophore uptake transmembrane transporter activity"/>
    <property type="evidence" value="ECO:0007669"/>
    <property type="project" value="TreeGrafter"/>
</dbReference>
<comment type="similarity">
    <text evidence="10 11">Belongs to the TonB-dependent receptor family.</text>
</comment>
<dbReference type="EMBL" id="BMJC01000006">
    <property type="protein sequence ID" value="GGB22521.1"/>
    <property type="molecule type" value="Genomic_DNA"/>
</dbReference>
<evidence type="ECO:0000256" key="8">
    <source>
        <dbReference type="ARBA" id="ARBA00023170"/>
    </source>
</evidence>
<dbReference type="SUPFAM" id="SSF56935">
    <property type="entry name" value="Porins"/>
    <property type="match status" value="1"/>
</dbReference>
<dbReference type="PANTHER" id="PTHR30069">
    <property type="entry name" value="TONB-DEPENDENT OUTER MEMBRANE RECEPTOR"/>
    <property type="match status" value="1"/>
</dbReference>
<protein>
    <submittedName>
        <fullName evidence="15">SusC/RagA family TonB-linked outer membrane protein</fullName>
    </submittedName>
</protein>
<keyword evidence="4 10" id="KW-0812">Transmembrane</keyword>
<keyword evidence="6 11" id="KW-0798">TonB box</keyword>
<dbReference type="SUPFAM" id="SSF49464">
    <property type="entry name" value="Carboxypeptidase regulatory domain-like"/>
    <property type="match status" value="1"/>
</dbReference>
<evidence type="ECO:0000256" key="1">
    <source>
        <dbReference type="ARBA" id="ARBA00004571"/>
    </source>
</evidence>
<evidence type="ECO:0000256" key="12">
    <source>
        <dbReference type="SAM" id="SignalP"/>
    </source>
</evidence>
<keyword evidence="9 10" id="KW-0998">Cell outer membrane</keyword>
<keyword evidence="3 10" id="KW-1134">Transmembrane beta strand</keyword>
<keyword evidence="5 12" id="KW-0732">Signal</keyword>
<gene>
    <name evidence="15" type="ORF">GCM10011511_53060</name>
</gene>
<dbReference type="AlphaFoldDB" id="A0A8J2XU36"/>
<dbReference type="PANTHER" id="PTHR30069:SF29">
    <property type="entry name" value="HEMOGLOBIN AND HEMOGLOBIN-HAPTOGLOBIN-BINDING PROTEIN 1-RELATED"/>
    <property type="match status" value="1"/>
</dbReference>
<dbReference type="Gene3D" id="2.60.40.1120">
    <property type="entry name" value="Carboxypeptidase-like, regulatory domain"/>
    <property type="match status" value="1"/>
</dbReference>
<reference evidence="15" key="1">
    <citation type="journal article" date="2014" name="Int. J. Syst. Evol. Microbiol.">
        <title>Complete genome sequence of Corynebacterium casei LMG S-19264T (=DSM 44701T), isolated from a smear-ripened cheese.</title>
        <authorList>
            <consortium name="US DOE Joint Genome Institute (JGI-PGF)"/>
            <person name="Walter F."/>
            <person name="Albersmeier A."/>
            <person name="Kalinowski J."/>
            <person name="Ruckert C."/>
        </authorList>
    </citation>
    <scope>NUCLEOTIDE SEQUENCE</scope>
    <source>
        <strain evidence="15">CGMCC 1.15448</strain>
    </source>
</reference>
<feature type="signal peptide" evidence="12">
    <location>
        <begin position="1"/>
        <end position="15"/>
    </location>
</feature>
<evidence type="ECO:0000313" key="16">
    <source>
        <dbReference type="Proteomes" id="UP000607559"/>
    </source>
</evidence>
<evidence type="ECO:0000256" key="11">
    <source>
        <dbReference type="RuleBase" id="RU003357"/>
    </source>
</evidence>
<dbReference type="InterPro" id="IPR037066">
    <property type="entry name" value="Plug_dom_sf"/>
</dbReference>
<dbReference type="InterPro" id="IPR008969">
    <property type="entry name" value="CarboxyPept-like_regulatory"/>
</dbReference>
<dbReference type="NCBIfam" id="TIGR04056">
    <property type="entry name" value="OMP_RagA_SusC"/>
    <property type="match status" value="1"/>
</dbReference>
<dbReference type="Pfam" id="PF00593">
    <property type="entry name" value="TonB_dep_Rec_b-barrel"/>
    <property type="match status" value="1"/>
</dbReference>
<name>A0A8J2XU36_9BACT</name>
<evidence type="ECO:0000259" key="14">
    <source>
        <dbReference type="Pfam" id="PF07715"/>
    </source>
</evidence>
<feature type="domain" description="TonB-dependent receptor-like beta-barrel" evidence="13">
    <location>
        <begin position="409"/>
        <end position="822"/>
    </location>
</feature>
<dbReference type="Pfam" id="PF13715">
    <property type="entry name" value="CarbopepD_reg_2"/>
    <property type="match status" value="1"/>
</dbReference>
<keyword evidence="16" id="KW-1185">Reference proteome</keyword>
<evidence type="ECO:0000256" key="6">
    <source>
        <dbReference type="ARBA" id="ARBA00023077"/>
    </source>
</evidence>
<keyword evidence="2 10" id="KW-0813">Transport</keyword>
<evidence type="ECO:0000259" key="13">
    <source>
        <dbReference type="Pfam" id="PF00593"/>
    </source>
</evidence>
<evidence type="ECO:0000256" key="3">
    <source>
        <dbReference type="ARBA" id="ARBA00022452"/>
    </source>
</evidence>
<dbReference type="InterPro" id="IPR000531">
    <property type="entry name" value="Beta-barrel_TonB"/>
</dbReference>
<evidence type="ECO:0000256" key="10">
    <source>
        <dbReference type="PROSITE-ProRule" id="PRU01360"/>
    </source>
</evidence>
<accession>A0A8J2XU36</accession>
<evidence type="ECO:0000256" key="9">
    <source>
        <dbReference type="ARBA" id="ARBA00023237"/>
    </source>
</evidence>